<feature type="transmembrane region" description="Helical" evidence="2">
    <location>
        <begin position="168"/>
        <end position="190"/>
    </location>
</feature>
<dbReference type="EMBL" id="JAPEVG010000735">
    <property type="protein sequence ID" value="KAJ8455806.1"/>
    <property type="molecule type" value="Genomic_DNA"/>
</dbReference>
<feature type="transmembrane region" description="Helical" evidence="2">
    <location>
        <begin position="58"/>
        <end position="79"/>
    </location>
</feature>
<proteinExistence type="predicted"/>
<evidence type="ECO:0000259" key="3">
    <source>
        <dbReference type="Pfam" id="PF20151"/>
    </source>
</evidence>
<dbReference type="AlphaFoldDB" id="A0AAD7X504"/>
<evidence type="ECO:0000256" key="1">
    <source>
        <dbReference type="SAM" id="MobiDB-lite"/>
    </source>
</evidence>
<reference evidence="4" key="1">
    <citation type="submission" date="2022-11" db="EMBL/GenBank/DDBJ databases">
        <title>Genome Sequence of Cubamyces cubensis.</title>
        <authorList>
            <person name="Buettner E."/>
        </authorList>
    </citation>
    <scope>NUCLEOTIDE SEQUENCE</scope>
    <source>
        <strain evidence="4">MPL-01</strain>
    </source>
</reference>
<comment type="caution">
    <text evidence="4">The sequence shown here is derived from an EMBL/GenBank/DDBJ whole genome shotgun (WGS) entry which is preliminary data.</text>
</comment>
<organism evidence="4 5">
    <name type="scientific">Trametes cubensis</name>
    <dbReference type="NCBI Taxonomy" id="1111947"/>
    <lineage>
        <taxon>Eukaryota</taxon>
        <taxon>Fungi</taxon>
        <taxon>Dikarya</taxon>
        <taxon>Basidiomycota</taxon>
        <taxon>Agaricomycotina</taxon>
        <taxon>Agaricomycetes</taxon>
        <taxon>Polyporales</taxon>
        <taxon>Polyporaceae</taxon>
        <taxon>Trametes</taxon>
    </lineage>
</organism>
<keyword evidence="5" id="KW-1185">Reference proteome</keyword>
<keyword evidence="2" id="KW-1133">Transmembrane helix</keyword>
<evidence type="ECO:0000313" key="5">
    <source>
        <dbReference type="Proteomes" id="UP001215151"/>
    </source>
</evidence>
<feature type="domain" description="DUF6533" evidence="3">
    <location>
        <begin position="26"/>
        <end position="71"/>
    </location>
</feature>
<dbReference type="Proteomes" id="UP001215151">
    <property type="component" value="Unassembled WGS sequence"/>
</dbReference>
<sequence>MSSGSSDAQEIAEIIAFYQSLFVNTCCPIAVLAFLTYEYLITFDREVSLFWRRRLTGASILFSANRYLPLLVNVLNLTISARMSDTSQYHWLVVYNDPMLGCGKSSTVTLETAKKREFSLTIASRTCLMVADIIVLVVTWMSTLATLRLTDMALKGKPTFARMLVRDGTIYFSILLVLNTLHLTFTMLSITSDALSPVSYFTTFTEPYASPSYVYDSDAQRWPHYSITAVLVSRFLLNLQEVNQYNHRSAPASLTQSITLDFASRVVGSLGSSLESSDDSVRTPEDGARDFGMTWEDNELNELDWNRKAGCSRSTHLTEGDL</sequence>
<evidence type="ECO:0000313" key="4">
    <source>
        <dbReference type="EMBL" id="KAJ8455806.1"/>
    </source>
</evidence>
<keyword evidence="2" id="KW-0812">Transmembrane</keyword>
<evidence type="ECO:0000256" key="2">
    <source>
        <dbReference type="SAM" id="Phobius"/>
    </source>
</evidence>
<dbReference type="InterPro" id="IPR045340">
    <property type="entry name" value="DUF6533"/>
</dbReference>
<name>A0AAD7X504_9APHY</name>
<feature type="region of interest" description="Disordered" evidence="1">
    <location>
        <begin position="271"/>
        <end position="292"/>
    </location>
</feature>
<gene>
    <name evidence="4" type="ORF">ONZ51_g12324</name>
</gene>
<protein>
    <recommendedName>
        <fullName evidence="3">DUF6533 domain-containing protein</fullName>
    </recommendedName>
</protein>
<dbReference type="Pfam" id="PF20151">
    <property type="entry name" value="DUF6533"/>
    <property type="match status" value="1"/>
</dbReference>
<feature type="transmembrane region" description="Helical" evidence="2">
    <location>
        <begin position="122"/>
        <end position="147"/>
    </location>
</feature>
<feature type="compositionally biased region" description="Basic and acidic residues" evidence="1">
    <location>
        <begin position="279"/>
        <end position="289"/>
    </location>
</feature>
<keyword evidence="2" id="KW-0472">Membrane</keyword>
<feature type="transmembrane region" description="Helical" evidence="2">
    <location>
        <begin position="15"/>
        <end position="37"/>
    </location>
</feature>
<accession>A0AAD7X504</accession>